<dbReference type="GO" id="GO:0009231">
    <property type="term" value="P:riboflavin biosynthetic process"/>
    <property type="evidence" value="ECO:0007669"/>
    <property type="project" value="InterPro"/>
</dbReference>
<sequence length="191" mass="20915">MRKLSYYIALTIDGFIAAPDGSYDFYPLSDELFGFMGTDFPEALPTPARRALGVDEAPNRRYDTVLMGRGTYEPGLKEGFASPYAHLRQIVFSRSLGESPDPAVEVVSGDPVPFVRALKQEEGADIYLCGGADLAGQLVDEIDELVIKSYPVVAGSGIPLFRAEFAPRSFVPTDSRSFENGTVVTTYTRKR</sequence>
<dbReference type="InterPro" id="IPR050765">
    <property type="entry name" value="Riboflavin_Biosynth_HTPR"/>
</dbReference>
<dbReference type="PANTHER" id="PTHR38011">
    <property type="entry name" value="DIHYDROFOLATE REDUCTASE FAMILY PROTEIN (AFU_ORTHOLOGUE AFUA_8G06820)"/>
    <property type="match status" value="1"/>
</dbReference>
<name>A0AAU2H0B1_9ACTN</name>
<dbReference type="PANTHER" id="PTHR38011:SF11">
    <property type="entry name" value="2,5-DIAMINO-6-RIBOSYLAMINO-4(3H)-PYRIMIDINONE 5'-PHOSPHATE REDUCTASE"/>
    <property type="match status" value="1"/>
</dbReference>
<accession>A0AAU2H0B1</accession>
<dbReference type="GO" id="GO:0008703">
    <property type="term" value="F:5-amino-6-(5-phosphoribosylamino)uracil reductase activity"/>
    <property type="evidence" value="ECO:0007669"/>
    <property type="project" value="InterPro"/>
</dbReference>
<dbReference type="EMBL" id="CP108253">
    <property type="protein sequence ID" value="WTU40420.1"/>
    <property type="molecule type" value="Genomic_DNA"/>
</dbReference>
<reference evidence="2" key="1">
    <citation type="submission" date="2022-10" db="EMBL/GenBank/DDBJ databases">
        <title>The complete genomes of actinobacterial strains from the NBC collection.</title>
        <authorList>
            <person name="Joergensen T.S."/>
            <person name="Alvarez Arevalo M."/>
            <person name="Sterndorff E.B."/>
            <person name="Faurdal D."/>
            <person name="Vuksanovic O."/>
            <person name="Mourched A.-S."/>
            <person name="Charusanti P."/>
            <person name="Shaw S."/>
            <person name="Blin K."/>
            <person name="Weber T."/>
        </authorList>
    </citation>
    <scope>NUCLEOTIDE SEQUENCE</scope>
    <source>
        <strain evidence="2">NBC_00060</strain>
    </source>
</reference>
<dbReference type="AlphaFoldDB" id="A0AAU2H0B1"/>
<dbReference type="InterPro" id="IPR024072">
    <property type="entry name" value="DHFR-like_dom_sf"/>
</dbReference>
<organism evidence="2">
    <name type="scientific">Streptomyces sp. NBC_00060</name>
    <dbReference type="NCBI Taxonomy" id="2975636"/>
    <lineage>
        <taxon>Bacteria</taxon>
        <taxon>Bacillati</taxon>
        <taxon>Actinomycetota</taxon>
        <taxon>Actinomycetes</taxon>
        <taxon>Kitasatosporales</taxon>
        <taxon>Streptomycetaceae</taxon>
        <taxon>Streptomyces</taxon>
    </lineage>
</organism>
<proteinExistence type="predicted"/>
<feature type="domain" description="Bacterial bifunctional deaminase-reductase C-terminal" evidence="1">
    <location>
        <begin position="4"/>
        <end position="181"/>
    </location>
</feature>
<dbReference type="Gene3D" id="3.40.430.10">
    <property type="entry name" value="Dihydrofolate Reductase, subunit A"/>
    <property type="match status" value="1"/>
</dbReference>
<evidence type="ECO:0000313" key="2">
    <source>
        <dbReference type="EMBL" id="WTU40420.1"/>
    </source>
</evidence>
<dbReference type="InterPro" id="IPR002734">
    <property type="entry name" value="RibDG_C"/>
</dbReference>
<protein>
    <submittedName>
        <fullName evidence="2">Dihydrofolate reductase family protein</fullName>
    </submittedName>
</protein>
<evidence type="ECO:0000259" key="1">
    <source>
        <dbReference type="Pfam" id="PF01872"/>
    </source>
</evidence>
<gene>
    <name evidence="2" type="ORF">OHV25_12905</name>
</gene>
<dbReference type="SUPFAM" id="SSF53597">
    <property type="entry name" value="Dihydrofolate reductase-like"/>
    <property type="match status" value="1"/>
</dbReference>
<dbReference type="Pfam" id="PF01872">
    <property type="entry name" value="RibD_C"/>
    <property type="match status" value="1"/>
</dbReference>